<dbReference type="InterPro" id="IPR010326">
    <property type="entry name" value="EXOC3/Sec6"/>
</dbReference>
<evidence type="ECO:0000313" key="4">
    <source>
        <dbReference type="Proteomes" id="UP000324632"/>
    </source>
</evidence>
<evidence type="ECO:0000313" key="3">
    <source>
        <dbReference type="EMBL" id="KAA0717711.1"/>
    </source>
</evidence>
<dbReference type="GO" id="GO:0000145">
    <property type="term" value="C:exocyst"/>
    <property type="evidence" value="ECO:0007669"/>
    <property type="project" value="InterPro"/>
</dbReference>
<proteinExistence type="inferred from homology"/>
<dbReference type="GO" id="GO:0006887">
    <property type="term" value="P:exocytosis"/>
    <property type="evidence" value="ECO:0007669"/>
    <property type="project" value="InterPro"/>
</dbReference>
<sequence length="600" mass="69694">MTSESSCALPGNHSVSSPKMRGKLAKFIFHKKKLKITDLTFQQNLQEHHFVDAGKQLIVRENRLFVLKQEGIGAMKKKLLEEEEDSEAKLVKDHEDWWKLVMGTLENSLELNSAEEQEKLKEAVQAILQEEEQDVQWEGFKETERPPWRPRRCKQMHEALLQTLVQSRMQDAPLDSSVEAHSSVKNKILRKGKQLREDLLKVVTCVSSCYPEQDNVCQLYATLYHKSFSDTLREVANYGLCDDDCIVLLSWVNNHYHYILNDSGIKGVIDCTQLNPLLPEDIIKPLEQQFLTTKENELSTWLQGAINREESAWQEGKIPELTDQMYSCHLHVDVIQCFDSIVRCAQEVLGDETKAQRVSCQMSNFLTDYKMFHDKVIKEKQTHFEAVLMANLWCISQFRDYIIRKAHLFPEDVKTNCLSLLNAMRDSSHAYFTYHFHKDLKKLYKKVGSSKWLRDSEGICENLLAKVEDHIQKFKHLQERCCQELLGHLHKEFLAEYVRKMMKNKIRFADKEKQEKAAEAVCKNSNKIHTCLTAAGSNMDWLKDVLPKLAGLLKLQHPDSIKLELCDLLRDYPDFSKHHVSAWLSLQVKSFCIRPETNLK</sequence>
<gene>
    <name evidence="3" type="ORF">E1301_Tti020842</name>
</gene>
<dbReference type="InterPro" id="IPR042532">
    <property type="entry name" value="EXOC3/Sec6_C"/>
</dbReference>
<keyword evidence="2" id="KW-0175">Coiled coil</keyword>
<dbReference type="PANTHER" id="PTHR21292">
    <property type="entry name" value="EXOCYST COMPLEX COMPONENT SEC6-RELATED"/>
    <property type="match status" value="1"/>
</dbReference>
<comment type="caution">
    <text evidence="3">The sequence shown here is derived from an EMBL/GenBank/DDBJ whole genome shotgun (WGS) entry which is preliminary data.</text>
</comment>
<evidence type="ECO:0000256" key="1">
    <source>
        <dbReference type="ARBA" id="ARBA00009447"/>
    </source>
</evidence>
<dbReference type="EMBL" id="SOYY01000008">
    <property type="protein sequence ID" value="KAA0717711.1"/>
    <property type="molecule type" value="Genomic_DNA"/>
</dbReference>
<protein>
    <submittedName>
        <fullName evidence="3">HBV XAg-transactivated protein 7</fullName>
    </submittedName>
</protein>
<dbReference type="Gene3D" id="1.10.357.70">
    <property type="entry name" value="Exocyst complex component Sec6, C-terminal domain"/>
    <property type="match status" value="1"/>
</dbReference>
<dbReference type="AlphaFoldDB" id="A0A5A9P973"/>
<dbReference type="PANTHER" id="PTHR21292:SF4">
    <property type="entry name" value="TUMOR NECROSIS FACTOR ALPHA-INDUCED PROTEIN 2"/>
    <property type="match status" value="1"/>
</dbReference>
<organism evidence="3 4">
    <name type="scientific">Triplophysa tibetana</name>
    <dbReference type="NCBI Taxonomy" id="1572043"/>
    <lineage>
        <taxon>Eukaryota</taxon>
        <taxon>Metazoa</taxon>
        <taxon>Chordata</taxon>
        <taxon>Craniata</taxon>
        <taxon>Vertebrata</taxon>
        <taxon>Euteleostomi</taxon>
        <taxon>Actinopterygii</taxon>
        <taxon>Neopterygii</taxon>
        <taxon>Teleostei</taxon>
        <taxon>Ostariophysi</taxon>
        <taxon>Cypriniformes</taxon>
        <taxon>Nemacheilidae</taxon>
        <taxon>Triplophysa</taxon>
    </lineage>
</organism>
<dbReference type="GO" id="GO:0051601">
    <property type="term" value="P:exocyst localization"/>
    <property type="evidence" value="ECO:0007669"/>
    <property type="project" value="TreeGrafter"/>
</dbReference>
<keyword evidence="4" id="KW-1185">Reference proteome</keyword>
<name>A0A5A9P973_9TELE</name>
<dbReference type="GO" id="GO:0000149">
    <property type="term" value="F:SNARE binding"/>
    <property type="evidence" value="ECO:0007669"/>
    <property type="project" value="TreeGrafter"/>
</dbReference>
<dbReference type="Pfam" id="PF06046">
    <property type="entry name" value="Sec6"/>
    <property type="match status" value="1"/>
</dbReference>
<accession>A0A5A9P973</accession>
<dbReference type="Proteomes" id="UP000324632">
    <property type="component" value="Chromosome 8"/>
</dbReference>
<reference evidence="3 4" key="1">
    <citation type="journal article" date="2019" name="Mol. Ecol. Resour.">
        <title>Chromosome-level genome assembly of Triplophysa tibetana, a fish adapted to the harsh high-altitude environment of the Tibetan Plateau.</title>
        <authorList>
            <person name="Yang X."/>
            <person name="Liu H."/>
            <person name="Ma Z."/>
            <person name="Zou Y."/>
            <person name="Zou M."/>
            <person name="Mao Y."/>
            <person name="Li X."/>
            <person name="Wang H."/>
            <person name="Chen T."/>
            <person name="Wang W."/>
            <person name="Yang R."/>
        </authorList>
    </citation>
    <scope>NUCLEOTIDE SEQUENCE [LARGE SCALE GENOMIC DNA]</scope>
    <source>
        <strain evidence="3">TTIB1903HZAU</strain>
        <tissue evidence="3">Muscle</tissue>
    </source>
</reference>
<comment type="similarity">
    <text evidence="1">Belongs to the SEC6 family.</text>
</comment>
<evidence type="ECO:0000256" key="2">
    <source>
        <dbReference type="SAM" id="Coils"/>
    </source>
</evidence>
<feature type="coiled-coil region" evidence="2">
    <location>
        <begin position="106"/>
        <end position="134"/>
    </location>
</feature>